<dbReference type="RefSeq" id="WP_079588941.1">
    <property type="nucleotide sequence ID" value="NZ_FUYN01000002.1"/>
</dbReference>
<evidence type="ECO:0000313" key="2">
    <source>
        <dbReference type="Proteomes" id="UP000243406"/>
    </source>
</evidence>
<reference evidence="2" key="1">
    <citation type="submission" date="2017-02" db="EMBL/GenBank/DDBJ databases">
        <authorList>
            <person name="Varghese N."/>
            <person name="Submissions S."/>
        </authorList>
    </citation>
    <scope>NUCLEOTIDE SEQUENCE [LARGE SCALE GENOMIC DNA]</scope>
    <source>
        <strain evidence="2">ATCC 35199</strain>
    </source>
</reference>
<organism evidence="1 2">
    <name type="scientific">Acetoanaerobium noterae</name>
    <dbReference type="NCBI Taxonomy" id="745369"/>
    <lineage>
        <taxon>Bacteria</taxon>
        <taxon>Bacillati</taxon>
        <taxon>Bacillota</taxon>
        <taxon>Clostridia</taxon>
        <taxon>Peptostreptococcales</taxon>
        <taxon>Filifactoraceae</taxon>
        <taxon>Acetoanaerobium</taxon>
    </lineage>
</organism>
<protein>
    <submittedName>
        <fullName evidence="1">Uncharacterized protein</fullName>
    </submittedName>
</protein>
<gene>
    <name evidence="1" type="ORF">SAMN02745120_0999</name>
</gene>
<proteinExistence type="predicted"/>
<dbReference type="Proteomes" id="UP000243406">
    <property type="component" value="Unassembled WGS sequence"/>
</dbReference>
<evidence type="ECO:0000313" key="1">
    <source>
        <dbReference type="EMBL" id="SKB35656.1"/>
    </source>
</evidence>
<dbReference type="EMBL" id="FUYN01000002">
    <property type="protein sequence ID" value="SKB35656.1"/>
    <property type="molecule type" value="Genomic_DNA"/>
</dbReference>
<sequence>METTWYEVTWQRKDRKTEKEGFTKEFNDIKIAMEMAEYMLSVENNENVRMFKYTTIMEEIEINNG</sequence>
<keyword evidence="2" id="KW-1185">Reference proteome</keyword>
<dbReference type="AlphaFoldDB" id="A0A1T5AL17"/>
<name>A0A1T5AL17_9FIRM</name>
<accession>A0A1T5AL17</accession>